<dbReference type="Pfam" id="PF05794">
    <property type="entry name" value="Tcp11"/>
    <property type="match status" value="1"/>
</dbReference>
<dbReference type="OMA" id="QIVMCAS"/>
<dbReference type="HOGENOM" id="CLU_026469_1_0_1"/>
<dbReference type="eggNOG" id="KOG3773">
    <property type="taxonomic scope" value="Eukaryota"/>
</dbReference>
<evidence type="ECO:0000256" key="1">
    <source>
        <dbReference type="ARBA" id="ARBA00010954"/>
    </source>
</evidence>
<dbReference type="eggNOG" id="KOG1981">
    <property type="taxonomic scope" value="Eukaryota"/>
</dbReference>
<dbReference type="EMBL" id="CH479595">
    <property type="protein sequence ID" value="EDW34940.1"/>
    <property type="molecule type" value="Genomic_DNA"/>
</dbReference>
<dbReference type="GO" id="GO:0007165">
    <property type="term" value="P:signal transduction"/>
    <property type="evidence" value="ECO:0007669"/>
    <property type="project" value="TreeGrafter"/>
</dbReference>
<protein>
    <submittedName>
        <fullName evidence="2">GL19690</fullName>
    </submittedName>
</protein>
<sequence>MNLSFADCGFLGIYHVGVAVCPKKHAPQLLLERIGGASAGALAACCLLCDLPIETMAADFLRESLLRGERHLSAGPQLAPGYDDALYFLNRNNLIGRLQMWDQCQEHLLPQAVRDTIDGYGYMEQANKELAILPALIFKDLRNMELAHEIALNPEFKLKQYEPPTHSFEGRVKAMVHKAYWDVLRTQLERQPPQYDQAIRLLAEIKECIPQLVTPNERTLVRINEVLDTDVIRQQAEQGVLDFKSYADFVILILSQSCSAARDEAVAELSKMDDVVDTFRSILELMAMMKLDMANFMLELARKEISANSVHYEKEKLSKYLHEFHGNVGFPATEDWLQRNRSDVSSIHTIYNGYMELIDYPEDKDFPELLRIDKERFAGISWRAQRLILCASLISIAQSPPIISQRPNNRAKLAKQLEIIMQDVKNETQVAAALESCYEQIRCLVNSALSQEQQPDMDEATLASLKSQLMQLSNKTSPVRSLMAKRFYLFVRVSLRADNHIPPPPAGFKEFEEELTALISSILRLISYNHAVFGDQFFKILGKTTPSAPESTSEPAAATPINGIAQVANP</sequence>
<dbReference type="InterPro" id="IPR016035">
    <property type="entry name" value="Acyl_Trfase/lysoPLipase"/>
</dbReference>
<evidence type="ECO:0000313" key="3">
    <source>
        <dbReference type="Proteomes" id="UP000008744"/>
    </source>
</evidence>
<dbReference type="Proteomes" id="UP000008744">
    <property type="component" value="Unassembled WGS sequence"/>
</dbReference>
<gene>
    <name evidence="2" type="primary">Dper\GL19690</name>
    <name evidence="2" type="ORF">Dper_GL19690</name>
</gene>
<evidence type="ECO:0000313" key="2">
    <source>
        <dbReference type="EMBL" id="EDW34940.1"/>
    </source>
</evidence>
<name>B4HD13_DROPE</name>
<keyword evidence="3" id="KW-1185">Reference proteome</keyword>
<proteinExistence type="inferred from homology"/>
<accession>B4HD13</accession>
<dbReference type="InterPro" id="IPR008862">
    <property type="entry name" value="Tcp11"/>
</dbReference>
<dbReference type="OrthoDB" id="276323at2759"/>
<dbReference type="PhylomeDB" id="B4HD13"/>
<organism evidence="3">
    <name type="scientific">Drosophila persimilis</name>
    <name type="common">Fruit fly</name>
    <dbReference type="NCBI Taxonomy" id="7234"/>
    <lineage>
        <taxon>Eukaryota</taxon>
        <taxon>Metazoa</taxon>
        <taxon>Ecdysozoa</taxon>
        <taxon>Arthropoda</taxon>
        <taxon>Hexapoda</taxon>
        <taxon>Insecta</taxon>
        <taxon>Pterygota</taxon>
        <taxon>Neoptera</taxon>
        <taxon>Endopterygota</taxon>
        <taxon>Diptera</taxon>
        <taxon>Brachycera</taxon>
        <taxon>Muscomorpha</taxon>
        <taxon>Ephydroidea</taxon>
        <taxon>Drosophilidae</taxon>
        <taxon>Drosophila</taxon>
        <taxon>Sophophora</taxon>
    </lineage>
</organism>
<dbReference type="SUPFAM" id="SSF52151">
    <property type="entry name" value="FabD/lysophospholipase-like"/>
    <property type="match status" value="1"/>
</dbReference>
<dbReference type="PANTHER" id="PTHR12832">
    <property type="entry name" value="TESTIS-SPECIFIC PROTEIN PBS13 T-COMPLEX 11"/>
    <property type="match status" value="1"/>
</dbReference>
<dbReference type="PANTHER" id="PTHR12832:SF11">
    <property type="entry name" value="LD23868P"/>
    <property type="match status" value="1"/>
</dbReference>
<comment type="similarity">
    <text evidence="1">Belongs to the TCP11 family.</text>
</comment>
<dbReference type="AlphaFoldDB" id="B4HD13"/>
<reference evidence="2 3" key="1">
    <citation type="journal article" date="2007" name="Nature">
        <title>Evolution of genes and genomes on the Drosophila phylogeny.</title>
        <authorList>
            <consortium name="Drosophila 12 Genomes Consortium"/>
            <person name="Clark A.G."/>
            <person name="Eisen M.B."/>
            <person name="Smith D.R."/>
            <person name="Bergman C.M."/>
            <person name="Oliver B."/>
            <person name="Markow T.A."/>
            <person name="Kaufman T.C."/>
            <person name="Kellis M."/>
            <person name="Gelbart W."/>
            <person name="Iyer V.N."/>
            <person name="Pollard D.A."/>
            <person name="Sackton T.B."/>
            <person name="Larracuente A.M."/>
            <person name="Singh N.D."/>
            <person name="Abad J.P."/>
            <person name="Abt D.N."/>
            <person name="Adryan B."/>
            <person name="Aguade M."/>
            <person name="Akashi H."/>
            <person name="Anderson W.W."/>
            <person name="Aquadro C.F."/>
            <person name="Ardell D.H."/>
            <person name="Arguello R."/>
            <person name="Artieri C.G."/>
            <person name="Barbash D.A."/>
            <person name="Barker D."/>
            <person name="Barsanti P."/>
            <person name="Batterham P."/>
            <person name="Batzoglou S."/>
            <person name="Begun D."/>
            <person name="Bhutkar A."/>
            <person name="Blanco E."/>
            <person name="Bosak S.A."/>
            <person name="Bradley R.K."/>
            <person name="Brand A.D."/>
            <person name="Brent M.R."/>
            <person name="Brooks A.N."/>
            <person name="Brown R.H."/>
            <person name="Butlin R.K."/>
            <person name="Caggese C."/>
            <person name="Calvi B.R."/>
            <person name="Bernardo de Carvalho A."/>
            <person name="Caspi A."/>
            <person name="Castrezana S."/>
            <person name="Celniker S.E."/>
            <person name="Chang J.L."/>
            <person name="Chapple C."/>
            <person name="Chatterji S."/>
            <person name="Chinwalla A."/>
            <person name="Civetta A."/>
            <person name="Clifton S.W."/>
            <person name="Comeron J.M."/>
            <person name="Costello J.C."/>
            <person name="Coyne J.A."/>
            <person name="Daub J."/>
            <person name="David R.G."/>
            <person name="Delcher A.L."/>
            <person name="Delehaunty K."/>
            <person name="Do C.B."/>
            <person name="Ebling H."/>
            <person name="Edwards K."/>
            <person name="Eickbush T."/>
            <person name="Evans J.D."/>
            <person name="Filipski A."/>
            <person name="Findeiss S."/>
            <person name="Freyhult E."/>
            <person name="Fulton L."/>
            <person name="Fulton R."/>
            <person name="Garcia A.C."/>
            <person name="Gardiner A."/>
            <person name="Garfield D.A."/>
            <person name="Garvin B.E."/>
            <person name="Gibson G."/>
            <person name="Gilbert D."/>
            <person name="Gnerre S."/>
            <person name="Godfrey J."/>
            <person name="Good R."/>
            <person name="Gotea V."/>
            <person name="Gravely B."/>
            <person name="Greenberg A.J."/>
            <person name="Griffiths-Jones S."/>
            <person name="Gross S."/>
            <person name="Guigo R."/>
            <person name="Gustafson E.A."/>
            <person name="Haerty W."/>
            <person name="Hahn M.W."/>
            <person name="Halligan D.L."/>
            <person name="Halpern A.L."/>
            <person name="Halter G.M."/>
            <person name="Han M.V."/>
            <person name="Heger A."/>
            <person name="Hillier L."/>
            <person name="Hinrichs A.S."/>
            <person name="Holmes I."/>
            <person name="Hoskins R.A."/>
            <person name="Hubisz M.J."/>
            <person name="Hultmark D."/>
            <person name="Huntley M.A."/>
            <person name="Jaffe D.B."/>
            <person name="Jagadeeshan S."/>
            <person name="Jeck W.R."/>
            <person name="Johnson J."/>
            <person name="Jones C.D."/>
            <person name="Jordan W.C."/>
            <person name="Karpen G.H."/>
            <person name="Kataoka E."/>
            <person name="Keightley P.D."/>
            <person name="Kheradpour P."/>
            <person name="Kirkness E.F."/>
            <person name="Koerich L.B."/>
            <person name="Kristiansen K."/>
            <person name="Kudrna D."/>
            <person name="Kulathinal R.J."/>
            <person name="Kumar S."/>
            <person name="Kwok R."/>
            <person name="Lander E."/>
            <person name="Langley C.H."/>
            <person name="Lapoint R."/>
            <person name="Lazzaro B.P."/>
            <person name="Lee S.J."/>
            <person name="Levesque L."/>
            <person name="Li R."/>
            <person name="Lin C.F."/>
            <person name="Lin M.F."/>
            <person name="Lindblad-Toh K."/>
            <person name="Llopart A."/>
            <person name="Long M."/>
            <person name="Low L."/>
            <person name="Lozovsky E."/>
            <person name="Lu J."/>
            <person name="Luo M."/>
            <person name="Machado C.A."/>
            <person name="Makalowski W."/>
            <person name="Marzo M."/>
            <person name="Matsuda M."/>
            <person name="Matzkin L."/>
            <person name="McAllister B."/>
            <person name="McBride C.S."/>
            <person name="McKernan B."/>
            <person name="McKernan K."/>
            <person name="Mendez-Lago M."/>
            <person name="Minx P."/>
            <person name="Mollenhauer M.U."/>
            <person name="Montooth K."/>
            <person name="Mount S.M."/>
            <person name="Mu X."/>
            <person name="Myers E."/>
            <person name="Negre B."/>
            <person name="Newfeld S."/>
            <person name="Nielsen R."/>
            <person name="Noor M.A."/>
            <person name="O'Grady P."/>
            <person name="Pachter L."/>
            <person name="Papaceit M."/>
            <person name="Parisi M.J."/>
            <person name="Parisi M."/>
            <person name="Parts L."/>
            <person name="Pedersen J.S."/>
            <person name="Pesole G."/>
            <person name="Phillippy A.M."/>
            <person name="Ponting C.P."/>
            <person name="Pop M."/>
            <person name="Porcelli D."/>
            <person name="Powell J.R."/>
            <person name="Prohaska S."/>
            <person name="Pruitt K."/>
            <person name="Puig M."/>
            <person name="Quesneville H."/>
            <person name="Ram K.R."/>
            <person name="Rand D."/>
            <person name="Rasmussen M.D."/>
            <person name="Reed L.K."/>
            <person name="Reenan R."/>
            <person name="Reily A."/>
            <person name="Remington K.A."/>
            <person name="Rieger T.T."/>
            <person name="Ritchie M.G."/>
            <person name="Robin C."/>
            <person name="Rogers Y.H."/>
            <person name="Rohde C."/>
            <person name="Rozas J."/>
            <person name="Rubenfield M.J."/>
            <person name="Ruiz A."/>
            <person name="Russo S."/>
            <person name="Salzberg S.L."/>
            <person name="Sanchez-Gracia A."/>
            <person name="Saranga D.J."/>
            <person name="Sato H."/>
            <person name="Schaeffer S.W."/>
            <person name="Schatz M.C."/>
            <person name="Schlenke T."/>
            <person name="Schwartz R."/>
            <person name="Segarra C."/>
            <person name="Singh R.S."/>
            <person name="Sirot L."/>
            <person name="Sirota M."/>
            <person name="Sisneros N.B."/>
            <person name="Smith C.D."/>
            <person name="Smith T.F."/>
            <person name="Spieth J."/>
            <person name="Stage D.E."/>
            <person name="Stark A."/>
            <person name="Stephan W."/>
            <person name="Strausberg R.L."/>
            <person name="Strempel S."/>
            <person name="Sturgill D."/>
            <person name="Sutton G."/>
            <person name="Sutton G.G."/>
            <person name="Tao W."/>
            <person name="Teichmann S."/>
            <person name="Tobari Y.N."/>
            <person name="Tomimura Y."/>
            <person name="Tsolas J.M."/>
            <person name="Valente V.L."/>
            <person name="Venter E."/>
            <person name="Venter J.C."/>
            <person name="Vicario S."/>
            <person name="Vieira F.G."/>
            <person name="Vilella A.J."/>
            <person name="Villasante A."/>
            <person name="Walenz B."/>
            <person name="Wang J."/>
            <person name="Wasserman M."/>
            <person name="Watts T."/>
            <person name="Wilson D."/>
            <person name="Wilson R.K."/>
            <person name="Wing R.A."/>
            <person name="Wolfner M.F."/>
            <person name="Wong A."/>
            <person name="Wong G.K."/>
            <person name="Wu C.I."/>
            <person name="Wu G."/>
            <person name="Yamamoto D."/>
            <person name="Yang H.P."/>
            <person name="Yang S.P."/>
            <person name="Yorke J.A."/>
            <person name="Yoshida K."/>
            <person name="Zdobnov E."/>
            <person name="Zhang P."/>
            <person name="Zhang Y."/>
            <person name="Zimin A.V."/>
            <person name="Baldwin J."/>
            <person name="Abdouelleil A."/>
            <person name="Abdulkadir J."/>
            <person name="Abebe A."/>
            <person name="Abera B."/>
            <person name="Abreu J."/>
            <person name="Acer S.C."/>
            <person name="Aftuck L."/>
            <person name="Alexander A."/>
            <person name="An P."/>
            <person name="Anderson E."/>
            <person name="Anderson S."/>
            <person name="Arachi H."/>
            <person name="Azer M."/>
            <person name="Bachantsang P."/>
            <person name="Barry A."/>
            <person name="Bayul T."/>
            <person name="Berlin A."/>
            <person name="Bessette D."/>
            <person name="Bloom T."/>
            <person name="Blye J."/>
            <person name="Boguslavskiy L."/>
            <person name="Bonnet C."/>
            <person name="Boukhgalter B."/>
            <person name="Bourzgui I."/>
            <person name="Brown A."/>
            <person name="Cahill P."/>
            <person name="Channer S."/>
            <person name="Cheshatsang Y."/>
            <person name="Chuda L."/>
            <person name="Citroen M."/>
            <person name="Collymore A."/>
            <person name="Cooke P."/>
            <person name="Costello M."/>
            <person name="D'Aco K."/>
            <person name="Daza R."/>
            <person name="De Haan G."/>
            <person name="DeGray S."/>
            <person name="DeMaso C."/>
            <person name="Dhargay N."/>
            <person name="Dooley K."/>
            <person name="Dooley E."/>
            <person name="Doricent M."/>
            <person name="Dorje P."/>
            <person name="Dorjee K."/>
            <person name="Dupes A."/>
            <person name="Elong R."/>
            <person name="Falk J."/>
            <person name="Farina A."/>
            <person name="Faro S."/>
            <person name="Ferguson D."/>
            <person name="Fisher S."/>
            <person name="Foley C.D."/>
            <person name="Franke A."/>
            <person name="Friedrich D."/>
            <person name="Gadbois L."/>
            <person name="Gearin G."/>
            <person name="Gearin C.R."/>
            <person name="Giannoukos G."/>
            <person name="Goode T."/>
            <person name="Graham J."/>
            <person name="Grandbois E."/>
            <person name="Grewal S."/>
            <person name="Gyaltsen K."/>
            <person name="Hafez N."/>
            <person name="Hagos B."/>
            <person name="Hall J."/>
            <person name="Henson C."/>
            <person name="Hollinger A."/>
            <person name="Honan T."/>
            <person name="Huard M.D."/>
            <person name="Hughes L."/>
            <person name="Hurhula B."/>
            <person name="Husby M.E."/>
            <person name="Kamat A."/>
            <person name="Kanga B."/>
            <person name="Kashin S."/>
            <person name="Khazanovich D."/>
            <person name="Kisner P."/>
            <person name="Lance K."/>
            <person name="Lara M."/>
            <person name="Lee W."/>
            <person name="Lennon N."/>
            <person name="Letendre F."/>
            <person name="LeVine R."/>
            <person name="Lipovsky A."/>
            <person name="Liu X."/>
            <person name="Liu J."/>
            <person name="Liu S."/>
            <person name="Lokyitsang T."/>
            <person name="Lokyitsang Y."/>
            <person name="Lubonja R."/>
            <person name="Lui A."/>
            <person name="MacDonald P."/>
            <person name="Magnisalis V."/>
            <person name="Maru K."/>
            <person name="Matthews C."/>
            <person name="McCusker W."/>
            <person name="McDonough S."/>
            <person name="Mehta T."/>
            <person name="Meldrim J."/>
            <person name="Meneus L."/>
            <person name="Mihai O."/>
            <person name="Mihalev A."/>
            <person name="Mihova T."/>
            <person name="Mittelman R."/>
            <person name="Mlenga V."/>
            <person name="Montmayeur A."/>
            <person name="Mulrain L."/>
            <person name="Navidi A."/>
            <person name="Naylor J."/>
            <person name="Negash T."/>
            <person name="Nguyen T."/>
            <person name="Nguyen N."/>
            <person name="Nicol R."/>
            <person name="Norbu C."/>
            <person name="Norbu N."/>
            <person name="Novod N."/>
            <person name="O'Neill B."/>
            <person name="Osman S."/>
            <person name="Markiewicz E."/>
            <person name="Oyono O.L."/>
            <person name="Patti C."/>
            <person name="Phunkhang P."/>
            <person name="Pierre F."/>
            <person name="Priest M."/>
            <person name="Raghuraman S."/>
            <person name="Rege F."/>
            <person name="Reyes R."/>
            <person name="Rise C."/>
            <person name="Rogov P."/>
            <person name="Ross K."/>
            <person name="Ryan E."/>
            <person name="Settipalli S."/>
            <person name="Shea T."/>
            <person name="Sherpa N."/>
            <person name="Shi L."/>
            <person name="Shih D."/>
            <person name="Sparrow T."/>
            <person name="Spaulding J."/>
            <person name="Stalker J."/>
            <person name="Stange-Thomann N."/>
            <person name="Stavropoulos S."/>
            <person name="Stone C."/>
            <person name="Strader C."/>
            <person name="Tesfaye S."/>
            <person name="Thomson T."/>
            <person name="Thoulutsang Y."/>
            <person name="Thoulutsang D."/>
            <person name="Topham K."/>
            <person name="Topping I."/>
            <person name="Tsamla T."/>
            <person name="Vassiliev H."/>
            <person name="Vo A."/>
            <person name="Wangchuk T."/>
            <person name="Wangdi T."/>
            <person name="Weiand M."/>
            <person name="Wilkinson J."/>
            <person name="Wilson A."/>
            <person name="Yadav S."/>
            <person name="Young G."/>
            <person name="Yu Q."/>
            <person name="Zembek L."/>
            <person name="Zhong D."/>
            <person name="Zimmer A."/>
            <person name="Zwirko Z."/>
            <person name="Jaffe D.B."/>
            <person name="Alvarez P."/>
            <person name="Brockman W."/>
            <person name="Butler J."/>
            <person name="Chin C."/>
            <person name="Gnerre S."/>
            <person name="Grabherr M."/>
            <person name="Kleber M."/>
            <person name="Mauceli E."/>
            <person name="MacCallum I."/>
        </authorList>
    </citation>
    <scope>NUCLEOTIDE SEQUENCE [LARGE SCALE GENOMIC DNA]</scope>
    <source>
        <strain evidence="3">MSH-3 / Tucson 14011-0111.49</strain>
    </source>
</reference>